<dbReference type="KEGG" id="cser:CCO03_02405"/>
<evidence type="ECO:0000256" key="5">
    <source>
        <dbReference type="ARBA" id="ARBA00023136"/>
    </source>
</evidence>
<comment type="subcellular location">
    <subcellularLocation>
        <location evidence="8">Cell membrane</location>
        <topology evidence="8">Peripheral membrane protein</topology>
    </subcellularLocation>
    <subcellularLocation>
        <location evidence="1">Membrane</location>
    </subcellularLocation>
</comment>
<evidence type="ECO:0000256" key="6">
    <source>
        <dbReference type="ARBA" id="ARBA00023196"/>
    </source>
</evidence>
<keyword evidence="8" id="KW-1003">Cell membrane</keyword>
<evidence type="ECO:0000313" key="10">
    <source>
        <dbReference type="Proteomes" id="UP000196138"/>
    </source>
</evidence>
<keyword evidence="10" id="KW-1185">Reference proteome</keyword>
<dbReference type="SUPFAM" id="SSF47928">
    <property type="entry name" value="N-terminal domain of the delta subunit of the F1F0-ATP synthase"/>
    <property type="match status" value="1"/>
</dbReference>
<dbReference type="InterPro" id="IPR026015">
    <property type="entry name" value="ATP_synth_OSCP/delta_N_sf"/>
</dbReference>
<keyword evidence="3 8" id="KW-0375">Hydrogen ion transport</keyword>
<evidence type="ECO:0000313" key="9">
    <source>
        <dbReference type="EMBL" id="ARU03690.1"/>
    </source>
</evidence>
<keyword evidence="2 8" id="KW-0813">Transport</keyword>
<accession>A0A1Y0EJQ3</accession>
<keyword evidence="4 8" id="KW-0406">Ion transport</keyword>
<dbReference type="NCBIfam" id="NF004402">
    <property type="entry name" value="PRK05758.2-2"/>
    <property type="match status" value="1"/>
</dbReference>
<evidence type="ECO:0000256" key="1">
    <source>
        <dbReference type="ARBA" id="ARBA00004370"/>
    </source>
</evidence>
<gene>
    <name evidence="8" type="primary">atpH</name>
    <name evidence="9" type="ORF">CCO03_02405</name>
</gene>
<dbReference type="RefSeq" id="WP_087276780.1">
    <property type="nucleotide sequence ID" value="NZ_CP021455.1"/>
</dbReference>
<keyword evidence="7 8" id="KW-0066">ATP synthesis</keyword>
<dbReference type="AlphaFoldDB" id="A0A1Y0EJQ3"/>
<comment type="function">
    <text evidence="8">This protein is part of the stalk that links CF(0) to CF(1). It either transmits conformational changes from CF(0) to CF(1) or is implicated in proton conduction.</text>
</comment>
<comment type="similarity">
    <text evidence="8">Belongs to the ATPase delta chain family.</text>
</comment>
<dbReference type="Gene3D" id="1.10.520.20">
    <property type="entry name" value="N-terminal domain of the delta subunit of the F1F0-ATP synthase"/>
    <property type="match status" value="1"/>
</dbReference>
<dbReference type="GO" id="GO:0045259">
    <property type="term" value="C:proton-transporting ATP synthase complex"/>
    <property type="evidence" value="ECO:0007669"/>
    <property type="project" value="UniProtKB-KW"/>
</dbReference>
<name>A0A1Y0EJQ3_9BURK</name>
<evidence type="ECO:0000256" key="8">
    <source>
        <dbReference type="HAMAP-Rule" id="MF_01416"/>
    </source>
</evidence>
<keyword evidence="5 8" id="KW-0472">Membrane</keyword>
<protein>
    <recommendedName>
        <fullName evidence="8">ATP synthase subunit delta</fullName>
    </recommendedName>
    <alternativeName>
        <fullName evidence="8">ATP synthase F(1) sector subunit delta</fullName>
    </alternativeName>
    <alternativeName>
        <fullName evidence="8">F-type ATPase subunit delta</fullName>
        <shortName evidence="8">F-ATPase subunit delta</shortName>
    </alternativeName>
</protein>
<evidence type="ECO:0000256" key="7">
    <source>
        <dbReference type="ARBA" id="ARBA00023310"/>
    </source>
</evidence>
<dbReference type="GO" id="GO:0005886">
    <property type="term" value="C:plasma membrane"/>
    <property type="evidence" value="ECO:0007669"/>
    <property type="project" value="UniProtKB-SubCell"/>
</dbReference>
<evidence type="ECO:0000256" key="2">
    <source>
        <dbReference type="ARBA" id="ARBA00022448"/>
    </source>
</evidence>
<dbReference type="Pfam" id="PF00213">
    <property type="entry name" value="OSCP"/>
    <property type="match status" value="1"/>
</dbReference>
<dbReference type="GO" id="GO:0046933">
    <property type="term" value="F:proton-transporting ATP synthase activity, rotational mechanism"/>
    <property type="evidence" value="ECO:0007669"/>
    <property type="project" value="UniProtKB-UniRule"/>
</dbReference>
<dbReference type="Proteomes" id="UP000196138">
    <property type="component" value="Chromosome"/>
</dbReference>
<dbReference type="HAMAP" id="MF_01416">
    <property type="entry name" value="ATP_synth_delta_bact"/>
    <property type="match status" value="1"/>
</dbReference>
<keyword evidence="6 8" id="KW-0139">CF(1)</keyword>
<dbReference type="EMBL" id="CP021455">
    <property type="protein sequence ID" value="ARU03690.1"/>
    <property type="molecule type" value="Genomic_DNA"/>
</dbReference>
<dbReference type="PANTHER" id="PTHR11910">
    <property type="entry name" value="ATP SYNTHASE DELTA CHAIN"/>
    <property type="match status" value="1"/>
</dbReference>
<reference evidence="9 10" key="1">
    <citation type="submission" date="2017-05" db="EMBL/GenBank/DDBJ databases">
        <authorList>
            <person name="Song R."/>
            <person name="Chenine A.L."/>
            <person name="Ruprecht R.M."/>
        </authorList>
    </citation>
    <scope>NUCLEOTIDE SEQUENCE [LARGE SCALE GENOMIC DNA]</scope>
    <source>
        <strain evidence="9 10">DSM 26136</strain>
    </source>
</reference>
<dbReference type="InterPro" id="IPR000711">
    <property type="entry name" value="ATPase_OSCP/dsu"/>
</dbReference>
<evidence type="ECO:0000256" key="4">
    <source>
        <dbReference type="ARBA" id="ARBA00023065"/>
    </source>
</evidence>
<dbReference type="PRINTS" id="PR00125">
    <property type="entry name" value="ATPASEDELTA"/>
</dbReference>
<comment type="function">
    <text evidence="8">F(1)F(0) ATP synthase produces ATP from ADP in the presence of a proton or sodium gradient. F-type ATPases consist of two structural domains, F(1) containing the extramembraneous catalytic core and F(0) containing the membrane proton channel, linked together by a central stalk and a peripheral stalk. During catalysis, ATP synthesis in the catalytic domain of F(1) is coupled via a rotary mechanism of the central stalk subunits to proton translocation.</text>
</comment>
<proteinExistence type="inferred from homology"/>
<dbReference type="OrthoDB" id="9816221at2"/>
<evidence type="ECO:0000256" key="3">
    <source>
        <dbReference type="ARBA" id="ARBA00022781"/>
    </source>
</evidence>
<organism evidence="9 10">
    <name type="scientific">Comamonas serinivorans</name>
    <dbReference type="NCBI Taxonomy" id="1082851"/>
    <lineage>
        <taxon>Bacteria</taxon>
        <taxon>Pseudomonadati</taxon>
        <taxon>Pseudomonadota</taxon>
        <taxon>Betaproteobacteria</taxon>
        <taxon>Burkholderiales</taxon>
        <taxon>Comamonadaceae</taxon>
        <taxon>Comamonas</taxon>
    </lineage>
</organism>
<dbReference type="NCBIfam" id="TIGR01145">
    <property type="entry name" value="ATP_synt_delta"/>
    <property type="match status" value="1"/>
</dbReference>
<sequence>MAELATIARPYAEALFKAVGAGTAQTWLDALAQVGTNSEVIQFASDPKANRAQVFQVISSVLPEALPERGANFLRTIIENDRLSALGEIAQQYRELSNDQLGVADAMVESAFPLEASALADLKPMLEARFKRRLNLQVGVVPDLIGGIRVVVGDEVYDTSIQAQLEQMKMALTA</sequence>